<keyword evidence="2" id="KW-0472">Membrane</keyword>
<proteinExistence type="predicted"/>
<dbReference type="Proteomes" id="UP000076154">
    <property type="component" value="Unassembled WGS sequence"/>
</dbReference>
<keyword evidence="2" id="KW-0812">Transmembrane</keyword>
<name>A0A369K4S8_HYPMA</name>
<accession>A0A369K4S8</accession>
<organism evidence="3 4">
    <name type="scientific">Hypsizygus marmoreus</name>
    <name type="common">White beech mushroom</name>
    <name type="synonym">Agaricus marmoreus</name>
    <dbReference type="NCBI Taxonomy" id="39966"/>
    <lineage>
        <taxon>Eukaryota</taxon>
        <taxon>Fungi</taxon>
        <taxon>Dikarya</taxon>
        <taxon>Basidiomycota</taxon>
        <taxon>Agaricomycotina</taxon>
        <taxon>Agaricomycetes</taxon>
        <taxon>Agaricomycetidae</taxon>
        <taxon>Agaricales</taxon>
        <taxon>Tricholomatineae</taxon>
        <taxon>Lyophyllaceae</taxon>
        <taxon>Hypsizygus</taxon>
    </lineage>
</organism>
<keyword evidence="2" id="KW-1133">Transmembrane helix</keyword>
<evidence type="ECO:0000313" key="4">
    <source>
        <dbReference type="Proteomes" id="UP000076154"/>
    </source>
</evidence>
<keyword evidence="4" id="KW-1185">Reference proteome</keyword>
<reference evidence="3" key="1">
    <citation type="submission" date="2018-04" db="EMBL/GenBank/DDBJ databases">
        <title>Whole genome sequencing of Hypsizygus marmoreus.</title>
        <authorList>
            <person name="Choi I.-G."/>
            <person name="Min B."/>
            <person name="Kim J.-G."/>
            <person name="Kim S."/>
            <person name="Oh Y.-L."/>
            <person name="Kong W.-S."/>
            <person name="Park H."/>
            <person name="Jeong J."/>
            <person name="Song E.-S."/>
        </authorList>
    </citation>
    <scope>NUCLEOTIDE SEQUENCE [LARGE SCALE GENOMIC DNA]</scope>
    <source>
        <strain evidence="3">51987-8</strain>
    </source>
</reference>
<feature type="compositionally biased region" description="Basic and acidic residues" evidence="1">
    <location>
        <begin position="143"/>
        <end position="153"/>
    </location>
</feature>
<protein>
    <submittedName>
        <fullName evidence="3">Uncharacterized protein</fullName>
    </submittedName>
</protein>
<feature type="transmembrane region" description="Helical" evidence="2">
    <location>
        <begin position="12"/>
        <end position="28"/>
    </location>
</feature>
<dbReference type="AlphaFoldDB" id="A0A369K4S8"/>
<dbReference type="InParanoid" id="A0A369K4S8"/>
<evidence type="ECO:0000256" key="2">
    <source>
        <dbReference type="SAM" id="Phobius"/>
    </source>
</evidence>
<comment type="caution">
    <text evidence="3">The sequence shown here is derived from an EMBL/GenBank/DDBJ whole genome shotgun (WGS) entry which is preliminary data.</text>
</comment>
<gene>
    <name evidence="3" type="ORF">Hypma_003211</name>
</gene>
<feature type="region of interest" description="Disordered" evidence="1">
    <location>
        <begin position="114"/>
        <end position="201"/>
    </location>
</feature>
<feature type="compositionally biased region" description="Low complexity" evidence="1">
    <location>
        <begin position="164"/>
        <end position="175"/>
    </location>
</feature>
<evidence type="ECO:0000313" key="3">
    <source>
        <dbReference type="EMBL" id="RDB27665.1"/>
    </source>
</evidence>
<sequence>MHIVPFTVGNSLIYVICSVLLTLPPIMIKPELLELFETAVFGRLIGVRDVSEAHRRPPTIHVVEQLEFFRRVYTLSRFSPQSQPAQGAIQSSHPSSFIERVRISVIQPCRTDAFPSAHHRKTSDHHKPSSNSKPGNPGGWGALKRDSSKEERSLTVCHVRHSQYPRSSSSFPSHPLNAATGPVPDSVTPIANKRGRVCLKS</sequence>
<dbReference type="EMBL" id="LUEZ02000014">
    <property type="protein sequence ID" value="RDB27665.1"/>
    <property type="molecule type" value="Genomic_DNA"/>
</dbReference>
<evidence type="ECO:0000256" key="1">
    <source>
        <dbReference type="SAM" id="MobiDB-lite"/>
    </source>
</evidence>